<organism evidence="1 2">
    <name type="scientific">Portunus trituberculatus</name>
    <name type="common">Swimming crab</name>
    <name type="synonym">Neptunus trituberculatus</name>
    <dbReference type="NCBI Taxonomy" id="210409"/>
    <lineage>
        <taxon>Eukaryota</taxon>
        <taxon>Metazoa</taxon>
        <taxon>Ecdysozoa</taxon>
        <taxon>Arthropoda</taxon>
        <taxon>Crustacea</taxon>
        <taxon>Multicrustacea</taxon>
        <taxon>Malacostraca</taxon>
        <taxon>Eumalacostraca</taxon>
        <taxon>Eucarida</taxon>
        <taxon>Decapoda</taxon>
        <taxon>Pleocyemata</taxon>
        <taxon>Brachyura</taxon>
        <taxon>Eubrachyura</taxon>
        <taxon>Portunoidea</taxon>
        <taxon>Portunidae</taxon>
        <taxon>Portuninae</taxon>
        <taxon>Portunus</taxon>
    </lineage>
</organism>
<reference evidence="1 2" key="1">
    <citation type="submission" date="2019-05" db="EMBL/GenBank/DDBJ databases">
        <title>Another draft genome of Portunus trituberculatus and its Hox gene families provides insights of decapod evolution.</title>
        <authorList>
            <person name="Jeong J.-H."/>
            <person name="Song I."/>
            <person name="Kim S."/>
            <person name="Choi T."/>
            <person name="Kim D."/>
            <person name="Ryu S."/>
            <person name="Kim W."/>
        </authorList>
    </citation>
    <scope>NUCLEOTIDE SEQUENCE [LARGE SCALE GENOMIC DNA]</scope>
    <source>
        <tissue evidence="1">Muscle</tissue>
    </source>
</reference>
<accession>A0A5B7I3K9</accession>
<sequence length="73" mass="7659">MDGLFNVCIFPVDICSVSCGVDGPACSRGPPGLKVAPLSGVEGRGRQWRGEEGSGEEGSCRLRPGWVMCETDS</sequence>
<proteinExistence type="predicted"/>
<protein>
    <submittedName>
        <fullName evidence="1">Uncharacterized protein</fullName>
    </submittedName>
</protein>
<keyword evidence="2" id="KW-1185">Reference proteome</keyword>
<name>A0A5B7I3K9_PORTR</name>
<comment type="caution">
    <text evidence="1">The sequence shown here is derived from an EMBL/GenBank/DDBJ whole genome shotgun (WGS) entry which is preliminary data.</text>
</comment>
<dbReference type="Proteomes" id="UP000324222">
    <property type="component" value="Unassembled WGS sequence"/>
</dbReference>
<gene>
    <name evidence="1" type="ORF">E2C01_074541</name>
</gene>
<evidence type="ECO:0000313" key="1">
    <source>
        <dbReference type="EMBL" id="MPC79981.1"/>
    </source>
</evidence>
<dbReference type="AlphaFoldDB" id="A0A5B7I3K9"/>
<evidence type="ECO:0000313" key="2">
    <source>
        <dbReference type="Proteomes" id="UP000324222"/>
    </source>
</evidence>
<dbReference type="EMBL" id="VSRR010052617">
    <property type="protein sequence ID" value="MPC79981.1"/>
    <property type="molecule type" value="Genomic_DNA"/>
</dbReference>